<reference evidence="6" key="1">
    <citation type="journal article" date="2023" name="Int. J. Syst. Evol. Microbiol.">
        <title>Mesoterricola silvestris gen. nov., sp. nov., Mesoterricola sediminis sp. nov., Geothrix oryzae sp. nov., Geothrix edaphica sp. nov., Geothrix rubra sp. nov., and Geothrix limicola sp. nov., six novel members of Acidobacteriota isolated from soils.</title>
        <authorList>
            <person name="Itoh H."/>
            <person name="Sugisawa Y."/>
            <person name="Mise K."/>
            <person name="Xu Z."/>
            <person name="Kuniyasu M."/>
            <person name="Ushijima N."/>
            <person name="Kawano K."/>
            <person name="Kobayashi E."/>
            <person name="Shiratori Y."/>
            <person name="Masuda Y."/>
            <person name="Senoo K."/>
        </authorList>
    </citation>
    <scope>NUCLEOTIDE SEQUENCE</scope>
    <source>
        <strain evidence="6">W786</strain>
    </source>
</reference>
<dbReference type="EMBL" id="AP027081">
    <property type="protein sequence ID" value="BDU76048.1"/>
    <property type="molecule type" value="Genomic_DNA"/>
</dbReference>
<dbReference type="SUPFAM" id="SSF47413">
    <property type="entry name" value="lambda repressor-like DNA-binding domains"/>
    <property type="match status" value="1"/>
</dbReference>
<keyword evidence="1" id="KW-0678">Repressor</keyword>
<dbReference type="Pfam" id="PF13377">
    <property type="entry name" value="Peripla_BP_3"/>
    <property type="match status" value="1"/>
</dbReference>
<organism evidence="6 7">
    <name type="scientific">Mesoterricola sediminis</name>
    <dbReference type="NCBI Taxonomy" id="2927980"/>
    <lineage>
        <taxon>Bacteria</taxon>
        <taxon>Pseudomonadati</taxon>
        <taxon>Acidobacteriota</taxon>
        <taxon>Holophagae</taxon>
        <taxon>Holophagales</taxon>
        <taxon>Holophagaceae</taxon>
        <taxon>Mesoterricola</taxon>
    </lineage>
</organism>
<dbReference type="SMART" id="SM00354">
    <property type="entry name" value="HTH_LACI"/>
    <property type="match status" value="1"/>
</dbReference>
<name>A0AA48H4Z2_9BACT</name>
<keyword evidence="4" id="KW-0804">Transcription</keyword>
<dbReference type="Gene3D" id="1.10.260.40">
    <property type="entry name" value="lambda repressor-like DNA-binding domains"/>
    <property type="match status" value="1"/>
</dbReference>
<dbReference type="Proteomes" id="UP001228113">
    <property type="component" value="Chromosome"/>
</dbReference>
<evidence type="ECO:0000256" key="1">
    <source>
        <dbReference type="ARBA" id="ARBA00022491"/>
    </source>
</evidence>
<dbReference type="InterPro" id="IPR000843">
    <property type="entry name" value="HTH_LacI"/>
</dbReference>
<keyword evidence="2" id="KW-0805">Transcription regulation</keyword>
<dbReference type="PROSITE" id="PS00356">
    <property type="entry name" value="HTH_LACI_1"/>
    <property type="match status" value="1"/>
</dbReference>
<accession>A0AA48H4Z2</accession>
<dbReference type="InterPro" id="IPR010982">
    <property type="entry name" value="Lambda_DNA-bd_dom_sf"/>
</dbReference>
<evidence type="ECO:0000256" key="2">
    <source>
        <dbReference type="ARBA" id="ARBA00023015"/>
    </source>
</evidence>
<dbReference type="Pfam" id="PF00356">
    <property type="entry name" value="LacI"/>
    <property type="match status" value="1"/>
</dbReference>
<keyword evidence="7" id="KW-1185">Reference proteome</keyword>
<feature type="domain" description="HTH lacI-type" evidence="5">
    <location>
        <begin position="17"/>
        <end position="71"/>
    </location>
</feature>
<evidence type="ECO:0000256" key="3">
    <source>
        <dbReference type="ARBA" id="ARBA00023125"/>
    </source>
</evidence>
<gene>
    <name evidence="6" type="ORF">METESE_10060</name>
</gene>
<evidence type="ECO:0000313" key="7">
    <source>
        <dbReference type="Proteomes" id="UP001228113"/>
    </source>
</evidence>
<dbReference type="CDD" id="cd06267">
    <property type="entry name" value="PBP1_LacI_sugar_binding-like"/>
    <property type="match status" value="1"/>
</dbReference>
<dbReference type="PROSITE" id="PS50932">
    <property type="entry name" value="HTH_LACI_2"/>
    <property type="match status" value="1"/>
</dbReference>
<protein>
    <submittedName>
        <fullName evidence="6">LacI family transcriptional regulator</fullName>
    </submittedName>
</protein>
<dbReference type="InterPro" id="IPR046335">
    <property type="entry name" value="LacI/GalR-like_sensor"/>
</dbReference>
<dbReference type="GO" id="GO:0000976">
    <property type="term" value="F:transcription cis-regulatory region binding"/>
    <property type="evidence" value="ECO:0007669"/>
    <property type="project" value="TreeGrafter"/>
</dbReference>
<proteinExistence type="predicted"/>
<dbReference type="Gene3D" id="3.40.50.2300">
    <property type="match status" value="2"/>
</dbReference>
<dbReference type="PANTHER" id="PTHR30146:SF151">
    <property type="entry name" value="HTH-TYPE TRANSCRIPTIONAL REPRESSOR CYTR"/>
    <property type="match status" value="1"/>
</dbReference>
<dbReference type="AlphaFoldDB" id="A0AA48H4Z2"/>
<dbReference type="SUPFAM" id="SSF53822">
    <property type="entry name" value="Periplasmic binding protein-like I"/>
    <property type="match status" value="1"/>
</dbReference>
<evidence type="ECO:0000256" key="4">
    <source>
        <dbReference type="ARBA" id="ARBA00023163"/>
    </source>
</evidence>
<dbReference type="CDD" id="cd01392">
    <property type="entry name" value="HTH_LacI"/>
    <property type="match status" value="1"/>
</dbReference>
<evidence type="ECO:0000313" key="6">
    <source>
        <dbReference type="EMBL" id="BDU76048.1"/>
    </source>
</evidence>
<keyword evidence="3" id="KW-0238">DNA-binding</keyword>
<dbReference type="GO" id="GO:0003700">
    <property type="term" value="F:DNA-binding transcription factor activity"/>
    <property type="evidence" value="ECO:0007669"/>
    <property type="project" value="TreeGrafter"/>
</dbReference>
<dbReference type="KEGG" id="msea:METESE_10060"/>
<dbReference type="PRINTS" id="PR00036">
    <property type="entry name" value="HTHLACI"/>
</dbReference>
<dbReference type="RefSeq" id="WP_243333934.1">
    <property type="nucleotide sequence ID" value="NZ_AP027081.1"/>
</dbReference>
<sequence>MSEPSREAPVRSETADVTIHDVAREARVSIATVSRVLNGTNPVKGATSERVMAAVERLGYIPHSGARSLIKRETRTLGVLLPDMFGEFFSELIRGLDLVARRRGFALLVTCTHGEASAAETMLRTMHGKVDGMVILSSDLDLDAGLCRLLGRTPTVFLNQPDGPQAASYDAISVDNHGGALSMTRYLLGLGHRRIAFIGGPEHNMDARQRLEGWREAMASLAAEPDPALEVPGDFSEASGYRAACRLLKLPTRPTAIFAANDDMALGALAALRDQGVKVPEDISLAGFDDVPIVRYLSPALTSVRAPIPELGARAAERLLNIIEAGGASQARQETLDVVLVTRASTCPPRLTP</sequence>
<evidence type="ECO:0000259" key="5">
    <source>
        <dbReference type="PROSITE" id="PS50932"/>
    </source>
</evidence>
<dbReference type="InterPro" id="IPR028082">
    <property type="entry name" value="Peripla_BP_I"/>
</dbReference>
<dbReference type="PANTHER" id="PTHR30146">
    <property type="entry name" value="LACI-RELATED TRANSCRIPTIONAL REPRESSOR"/>
    <property type="match status" value="1"/>
</dbReference>